<dbReference type="GO" id="GO:0005886">
    <property type="term" value="C:plasma membrane"/>
    <property type="evidence" value="ECO:0007669"/>
    <property type="project" value="TreeGrafter"/>
</dbReference>
<dbReference type="SUPFAM" id="SSF56104">
    <property type="entry name" value="SAICAR synthase-like"/>
    <property type="match status" value="1"/>
</dbReference>
<keyword evidence="1" id="KW-0067">ATP-binding</keyword>
<dbReference type="GO" id="GO:0046854">
    <property type="term" value="P:phosphatidylinositol phosphate biosynthetic process"/>
    <property type="evidence" value="ECO:0007669"/>
    <property type="project" value="TreeGrafter"/>
</dbReference>
<dbReference type="PANTHER" id="PTHR23086">
    <property type="entry name" value="PHOSPHATIDYLINOSITOL-4-PHOSPHATE 5-KINASE"/>
    <property type="match status" value="1"/>
</dbReference>
<dbReference type="Gene3D" id="3.30.800.10">
    <property type="entry name" value="Phosphatidylinositol Phosphate Kinase II Beta"/>
    <property type="match status" value="1"/>
</dbReference>
<dbReference type="GO" id="GO:0005524">
    <property type="term" value="F:ATP binding"/>
    <property type="evidence" value="ECO:0007669"/>
    <property type="project" value="UniProtKB-UniRule"/>
</dbReference>
<gene>
    <name evidence="3" type="ORF">OFLC_LOCUS11689</name>
</gene>
<dbReference type="Pfam" id="PF01504">
    <property type="entry name" value="PIP5K"/>
    <property type="match status" value="1"/>
</dbReference>
<reference evidence="3 4" key="2">
    <citation type="submission" date="2018-11" db="EMBL/GenBank/DDBJ databases">
        <authorList>
            <consortium name="Pathogen Informatics"/>
        </authorList>
    </citation>
    <scope>NUCLEOTIDE SEQUENCE [LARGE SCALE GENOMIC DNA]</scope>
</reference>
<dbReference type="AlphaFoldDB" id="A0A183HW31"/>
<dbReference type="GO" id="GO:0016308">
    <property type="term" value="F:1-phosphatidylinositol-4-phosphate 5-kinase activity"/>
    <property type="evidence" value="ECO:0007669"/>
    <property type="project" value="TreeGrafter"/>
</dbReference>
<dbReference type="EMBL" id="UZAJ01017210">
    <property type="protein sequence ID" value="VDO78477.1"/>
    <property type="molecule type" value="Genomic_DNA"/>
</dbReference>
<dbReference type="InterPro" id="IPR027484">
    <property type="entry name" value="PInositol-4-P-5-kinase_N"/>
</dbReference>
<dbReference type="WBParaSite" id="OFLC_0001169301-mRNA-1">
    <property type="protein sequence ID" value="OFLC_0001169301-mRNA-1"/>
    <property type="gene ID" value="OFLC_0001169301"/>
</dbReference>
<organism evidence="5">
    <name type="scientific">Onchocerca flexuosa</name>
    <dbReference type="NCBI Taxonomy" id="387005"/>
    <lineage>
        <taxon>Eukaryota</taxon>
        <taxon>Metazoa</taxon>
        <taxon>Ecdysozoa</taxon>
        <taxon>Nematoda</taxon>
        <taxon>Chromadorea</taxon>
        <taxon>Rhabditida</taxon>
        <taxon>Spirurina</taxon>
        <taxon>Spiruromorpha</taxon>
        <taxon>Filarioidea</taxon>
        <taxon>Onchocercidae</taxon>
        <taxon>Onchocerca</taxon>
    </lineage>
</organism>
<dbReference type="GO" id="GO:0016309">
    <property type="term" value="F:1-phosphatidylinositol-5-phosphate 4-kinase activity"/>
    <property type="evidence" value="ECO:0007669"/>
    <property type="project" value="TreeGrafter"/>
</dbReference>
<protein>
    <submittedName>
        <fullName evidence="5">PIPK domain-containing protein</fullName>
    </submittedName>
</protein>
<keyword evidence="1" id="KW-0547">Nucleotide-binding</keyword>
<dbReference type="InterPro" id="IPR023610">
    <property type="entry name" value="PInositol-4/5-P-5/4-kinase"/>
</dbReference>
<dbReference type="PROSITE" id="PS51455">
    <property type="entry name" value="PIPK"/>
    <property type="match status" value="1"/>
</dbReference>
<reference evidence="5" key="1">
    <citation type="submission" date="2016-06" db="UniProtKB">
        <authorList>
            <consortium name="WormBaseParasite"/>
        </authorList>
    </citation>
    <scope>IDENTIFICATION</scope>
</reference>
<keyword evidence="1" id="KW-0418">Kinase</keyword>
<evidence type="ECO:0000259" key="2">
    <source>
        <dbReference type="PROSITE" id="PS51455"/>
    </source>
</evidence>
<evidence type="ECO:0000313" key="3">
    <source>
        <dbReference type="EMBL" id="VDO78477.1"/>
    </source>
</evidence>
<name>A0A183HW31_9BILA</name>
<evidence type="ECO:0000313" key="4">
    <source>
        <dbReference type="Proteomes" id="UP000267606"/>
    </source>
</evidence>
<proteinExistence type="predicted"/>
<dbReference type="Proteomes" id="UP000267606">
    <property type="component" value="Unassembled WGS sequence"/>
</dbReference>
<dbReference type="PANTHER" id="PTHR23086:SF8">
    <property type="entry name" value="PHOSPHATIDYLINOSITOL 5-PHOSPHATE 4-KINASE, ISOFORM A"/>
    <property type="match status" value="1"/>
</dbReference>
<accession>A0A183HW31</accession>
<evidence type="ECO:0000313" key="5">
    <source>
        <dbReference type="WBParaSite" id="OFLC_0001169301-mRNA-1"/>
    </source>
</evidence>
<sequence length="104" mass="12292">MPDDFKASIKVKIDNHFFNKDNMPSHFKIKDYCPNVFRNLREQFGVDQNEYLRSLTYSEPEPELDQVDKSGPRLFVSYDKKFVIKSMDSEAVAELHSVLRSYHE</sequence>
<keyword evidence="1" id="KW-0808">Transferase</keyword>
<dbReference type="STRING" id="387005.A0A183HW31"/>
<evidence type="ECO:0000256" key="1">
    <source>
        <dbReference type="PROSITE-ProRule" id="PRU00781"/>
    </source>
</evidence>
<dbReference type="InterPro" id="IPR002498">
    <property type="entry name" value="PInositol-4-P-4/5-kinase_core"/>
</dbReference>
<keyword evidence="4" id="KW-1185">Reference proteome</keyword>
<feature type="domain" description="PIPK" evidence="2">
    <location>
        <begin position="1"/>
        <end position="104"/>
    </location>
</feature>